<proteinExistence type="predicted"/>
<dbReference type="InterPro" id="IPR038975">
    <property type="entry name" value="THNL"/>
</dbReference>
<evidence type="ECO:0008006" key="5">
    <source>
        <dbReference type="Google" id="ProtNLM"/>
    </source>
</evidence>
<feature type="region of interest" description="Disordered" evidence="1">
    <location>
        <begin position="127"/>
        <end position="188"/>
    </location>
</feature>
<name>A0AAQ3TDV6_PASNO</name>
<dbReference type="PANTHER" id="PTHR36312:SF1">
    <property type="entry name" value="OS01G0594500 PROTEIN"/>
    <property type="match status" value="1"/>
</dbReference>
<feature type="chain" id="PRO_5043009301" description="Acidic protein" evidence="2">
    <location>
        <begin position="29"/>
        <end position="188"/>
    </location>
</feature>
<evidence type="ECO:0000313" key="4">
    <source>
        <dbReference type="Proteomes" id="UP001341281"/>
    </source>
</evidence>
<evidence type="ECO:0000256" key="2">
    <source>
        <dbReference type="SAM" id="SignalP"/>
    </source>
</evidence>
<keyword evidence="4" id="KW-1185">Reference proteome</keyword>
<accession>A0AAQ3TDV6</accession>
<dbReference type="Proteomes" id="UP001341281">
    <property type="component" value="Chromosome 04"/>
</dbReference>
<reference evidence="3 4" key="1">
    <citation type="submission" date="2024-02" db="EMBL/GenBank/DDBJ databases">
        <title>High-quality chromosome-scale genome assembly of Pensacola bahiagrass (Paspalum notatum Flugge var. saurae).</title>
        <authorList>
            <person name="Vega J.M."/>
            <person name="Podio M."/>
            <person name="Orjuela J."/>
            <person name="Siena L.A."/>
            <person name="Pessino S.C."/>
            <person name="Combes M.C."/>
            <person name="Mariac C."/>
            <person name="Albertini E."/>
            <person name="Pupilli F."/>
            <person name="Ortiz J.P.A."/>
            <person name="Leblanc O."/>
        </authorList>
    </citation>
    <scope>NUCLEOTIDE SEQUENCE [LARGE SCALE GENOMIC DNA]</scope>
    <source>
        <strain evidence="3">R1</strain>
        <tissue evidence="3">Leaf</tissue>
    </source>
</reference>
<dbReference type="EMBL" id="CP144748">
    <property type="protein sequence ID" value="WVZ69857.1"/>
    <property type="molecule type" value="Genomic_DNA"/>
</dbReference>
<keyword evidence="2" id="KW-0732">Signal</keyword>
<organism evidence="3 4">
    <name type="scientific">Paspalum notatum var. saurae</name>
    <dbReference type="NCBI Taxonomy" id="547442"/>
    <lineage>
        <taxon>Eukaryota</taxon>
        <taxon>Viridiplantae</taxon>
        <taxon>Streptophyta</taxon>
        <taxon>Embryophyta</taxon>
        <taxon>Tracheophyta</taxon>
        <taxon>Spermatophyta</taxon>
        <taxon>Magnoliopsida</taxon>
        <taxon>Liliopsida</taxon>
        <taxon>Poales</taxon>
        <taxon>Poaceae</taxon>
        <taxon>PACMAD clade</taxon>
        <taxon>Panicoideae</taxon>
        <taxon>Andropogonodae</taxon>
        <taxon>Paspaleae</taxon>
        <taxon>Paspalinae</taxon>
        <taxon>Paspalum</taxon>
    </lineage>
</organism>
<dbReference type="PANTHER" id="PTHR36312">
    <property type="entry name" value="THIONIN-LIKE PROTEIN 1"/>
    <property type="match status" value="1"/>
</dbReference>
<dbReference type="AlphaFoldDB" id="A0AAQ3TDV6"/>
<feature type="signal peptide" evidence="2">
    <location>
        <begin position="1"/>
        <end position="28"/>
    </location>
</feature>
<evidence type="ECO:0000256" key="1">
    <source>
        <dbReference type="SAM" id="MobiDB-lite"/>
    </source>
</evidence>
<evidence type="ECO:0000313" key="3">
    <source>
        <dbReference type="EMBL" id="WVZ69857.1"/>
    </source>
</evidence>
<sequence length="188" mass="19188">MAGGRHRLAVVAAAAAAVLAVAGGGSYASAPADDDCFANCFKKCVGGDKSMTDYCNYACGMTCGSPDYDDARALQLGGAPTNCQLACVRTACRGGLRRRQGNAADGKEMVACYGQCSDSCEAKKQAGVPRPTLRAGTGGEGAARRSSAALADKPFRKTQDDAAVEPAGEPDPDDAIRPAMGPRPPVRP</sequence>
<gene>
    <name evidence="3" type="ORF">U9M48_018580</name>
</gene>
<protein>
    <recommendedName>
        <fullName evidence="5">Acidic protein</fullName>
    </recommendedName>
</protein>